<dbReference type="Proteomes" id="UP001148312">
    <property type="component" value="Unassembled WGS sequence"/>
</dbReference>
<dbReference type="EMBL" id="JAPWDQ010000013">
    <property type="protein sequence ID" value="KAJ5471927.1"/>
    <property type="molecule type" value="Genomic_DNA"/>
</dbReference>
<dbReference type="RefSeq" id="XP_056786473.1">
    <property type="nucleotide sequence ID" value="XM_056938091.1"/>
</dbReference>
<evidence type="ECO:0000313" key="2">
    <source>
        <dbReference type="EMBL" id="KAJ5471927.1"/>
    </source>
</evidence>
<keyword evidence="3" id="KW-1185">Reference proteome</keyword>
<feature type="compositionally biased region" description="Polar residues" evidence="1">
    <location>
        <begin position="271"/>
        <end position="293"/>
    </location>
</feature>
<feature type="region of interest" description="Disordered" evidence="1">
    <location>
        <begin position="261"/>
        <end position="294"/>
    </location>
</feature>
<proteinExistence type="predicted"/>
<reference evidence="2" key="2">
    <citation type="journal article" date="2023" name="IMA Fungus">
        <title>Comparative genomic study of the Penicillium genus elucidates a diverse pangenome and 15 lateral gene transfer events.</title>
        <authorList>
            <person name="Petersen C."/>
            <person name="Sorensen T."/>
            <person name="Nielsen M.R."/>
            <person name="Sondergaard T.E."/>
            <person name="Sorensen J.L."/>
            <person name="Fitzpatrick D.A."/>
            <person name="Frisvad J.C."/>
            <person name="Nielsen K.L."/>
        </authorList>
    </citation>
    <scope>NUCLEOTIDE SEQUENCE</scope>
    <source>
        <strain evidence="2">IBT 30728</strain>
    </source>
</reference>
<dbReference type="AlphaFoldDB" id="A0A9W9WQP7"/>
<feature type="compositionally biased region" description="Polar residues" evidence="1">
    <location>
        <begin position="51"/>
        <end position="61"/>
    </location>
</feature>
<evidence type="ECO:0000256" key="1">
    <source>
        <dbReference type="SAM" id="MobiDB-lite"/>
    </source>
</evidence>
<name>A0A9W9WQP7_9EURO</name>
<dbReference type="GeneID" id="81628341"/>
<feature type="region of interest" description="Disordered" evidence="1">
    <location>
        <begin position="307"/>
        <end position="327"/>
    </location>
</feature>
<feature type="compositionally biased region" description="Polar residues" evidence="1">
    <location>
        <begin position="24"/>
        <end position="39"/>
    </location>
</feature>
<evidence type="ECO:0000313" key="3">
    <source>
        <dbReference type="Proteomes" id="UP001148312"/>
    </source>
</evidence>
<organism evidence="2 3">
    <name type="scientific">Penicillium diatomitis</name>
    <dbReference type="NCBI Taxonomy" id="2819901"/>
    <lineage>
        <taxon>Eukaryota</taxon>
        <taxon>Fungi</taxon>
        <taxon>Dikarya</taxon>
        <taxon>Ascomycota</taxon>
        <taxon>Pezizomycotina</taxon>
        <taxon>Eurotiomycetes</taxon>
        <taxon>Eurotiomycetidae</taxon>
        <taxon>Eurotiales</taxon>
        <taxon>Aspergillaceae</taxon>
        <taxon>Penicillium</taxon>
    </lineage>
</organism>
<comment type="caution">
    <text evidence="2">The sequence shown here is derived from an EMBL/GenBank/DDBJ whole genome shotgun (WGS) entry which is preliminary data.</text>
</comment>
<feature type="region of interest" description="Disordered" evidence="1">
    <location>
        <begin position="23"/>
        <end position="65"/>
    </location>
</feature>
<gene>
    <name evidence="2" type="ORF">N7539_008496</name>
</gene>
<accession>A0A9W9WQP7</accession>
<reference evidence="2" key="1">
    <citation type="submission" date="2022-12" db="EMBL/GenBank/DDBJ databases">
        <authorList>
            <person name="Petersen C."/>
        </authorList>
    </citation>
    <scope>NUCLEOTIDE SEQUENCE</scope>
    <source>
        <strain evidence="2">IBT 30728</strain>
    </source>
</reference>
<protein>
    <submittedName>
        <fullName evidence="2">Uncharacterized protein</fullName>
    </submittedName>
</protein>
<sequence>MADNNSPGYNTLFLNQIEERTRRTNVNLPQPSLPTTESRNAVPLNHRDDTPSQGKPSTIGSEQGLETYERIAVEDHVRDIISELCKIPAAREEFMLGDALILLTVEYKPPHKLSVETLWAGLRPMELWEEIFKCNTVPTDPVEKLRYNAERLVDSAIVQAYDVMIEEGRADAILTNGLARVLHVPYNDPATLLYHFCEPHTEINGEDLLNLRQPKTSVARVLCHCLRSFHSPIRDQEWRNSARSQLHVWESSFDHARSLIPEEELRKTPPHSENTSSPELTSSDYQPSSSPLKSPTEYALNIVRSHRSRPAPTQTKRQGANAASAKSPLLRLPNEQLVNARLAILKTTSLASVMRNFAPSDVYLDCSPAMLLTITAQM</sequence>